<dbReference type="InterPro" id="IPR023170">
    <property type="entry name" value="HhH_base_excis_C"/>
</dbReference>
<dbReference type="InterPro" id="IPR010316">
    <property type="entry name" value="AlkA_N"/>
</dbReference>
<dbReference type="GO" id="GO:0008725">
    <property type="term" value="F:DNA-3-methyladenine glycosylase activity"/>
    <property type="evidence" value="ECO:0007669"/>
    <property type="project" value="TreeGrafter"/>
</dbReference>
<dbReference type="InterPro" id="IPR003265">
    <property type="entry name" value="HhH-GPD_domain"/>
</dbReference>
<dbReference type="GO" id="GO:0006307">
    <property type="term" value="P:DNA alkylation repair"/>
    <property type="evidence" value="ECO:0007669"/>
    <property type="project" value="TreeGrafter"/>
</dbReference>
<dbReference type="GO" id="GO:0005737">
    <property type="term" value="C:cytoplasm"/>
    <property type="evidence" value="ECO:0007669"/>
    <property type="project" value="TreeGrafter"/>
</dbReference>
<dbReference type="InterPro" id="IPR037046">
    <property type="entry name" value="AlkA_N_sf"/>
</dbReference>
<dbReference type="GO" id="GO:0032131">
    <property type="term" value="F:alkylated DNA binding"/>
    <property type="evidence" value="ECO:0007669"/>
    <property type="project" value="TreeGrafter"/>
</dbReference>
<dbReference type="GO" id="GO:0032993">
    <property type="term" value="C:protein-DNA complex"/>
    <property type="evidence" value="ECO:0007669"/>
    <property type="project" value="TreeGrafter"/>
</dbReference>
<evidence type="ECO:0000259" key="5">
    <source>
        <dbReference type="SMART" id="SM00478"/>
    </source>
</evidence>
<name>A0A511JIA4_9CELL</name>
<dbReference type="RefSeq" id="WP_146845139.1">
    <property type="nucleotide sequence ID" value="NZ_BJWH01000004.1"/>
</dbReference>
<evidence type="ECO:0000256" key="4">
    <source>
        <dbReference type="ARBA" id="ARBA00023204"/>
    </source>
</evidence>
<dbReference type="SUPFAM" id="SSF48150">
    <property type="entry name" value="DNA-glycosylase"/>
    <property type="match status" value="1"/>
</dbReference>
<dbReference type="OrthoDB" id="9811249at2"/>
<dbReference type="Pfam" id="PF06029">
    <property type="entry name" value="AlkA_N"/>
    <property type="match status" value="1"/>
</dbReference>
<evidence type="ECO:0000259" key="6">
    <source>
        <dbReference type="SMART" id="SM01009"/>
    </source>
</evidence>
<dbReference type="Pfam" id="PF00730">
    <property type="entry name" value="HhH-GPD"/>
    <property type="match status" value="1"/>
</dbReference>
<dbReference type="GO" id="GO:0043916">
    <property type="term" value="F:DNA-7-methylguanine glycosylase activity"/>
    <property type="evidence" value="ECO:0007669"/>
    <property type="project" value="TreeGrafter"/>
</dbReference>
<dbReference type="EC" id="3.2.2.21" evidence="2"/>
<dbReference type="InterPro" id="IPR051912">
    <property type="entry name" value="Alkylbase_DNA_Glycosylase/TA"/>
</dbReference>
<evidence type="ECO:0000256" key="1">
    <source>
        <dbReference type="ARBA" id="ARBA00000086"/>
    </source>
</evidence>
<dbReference type="PANTHER" id="PTHR43003">
    <property type="entry name" value="DNA-3-METHYLADENINE GLYCOSYLASE"/>
    <property type="match status" value="1"/>
</dbReference>
<gene>
    <name evidence="7" type="ORF">CTE05_11160</name>
</gene>
<feature type="domain" description="HhH-GPD" evidence="5">
    <location>
        <begin position="124"/>
        <end position="272"/>
    </location>
</feature>
<dbReference type="Gene3D" id="1.10.1670.10">
    <property type="entry name" value="Helix-hairpin-Helix base-excision DNA repair enzymes (C-terminal)"/>
    <property type="match status" value="1"/>
</dbReference>
<comment type="catalytic activity">
    <reaction evidence="1">
        <text>Hydrolysis of alkylated DNA, releasing 3-methyladenine, 3-methylguanine, 7-methylguanine and 7-methyladenine.</text>
        <dbReference type="EC" id="3.2.2.21"/>
    </reaction>
</comment>
<dbReference type="InterPro" id="IPR011257">
    <property type="entry name" value="DNA_glycosylase"/>
</dbReference>
<protein>
    <recommendedName>
        <fullName evidence="2">DNA-3-methyladenine glycosylase II</fullName>
        <ecNumber evidence="2">3.2.2.21</ecNumber>
    </recommendedName>
</protein>
<dbReference type="Proteomes" id="UP000321049">
    <property type="component" value="Unassembled WGS sequence"/>
</dbReference>
<dbReference type="PANTHER" id="PTHR43003:SF13">
    <property type="entry name" value="DNA-3-METHYLADENINE GLYCOSYLASE 2"/>
    <property type="match status" value="1"/>
</dbReference>
<dbReference type="Gene3D" id="3.30.310.20">
    <property type="entry name" value="DNA-3-methyladenine glycosylase AlkA, N-terminal domain"/>
    <property type="match status" value="1"/>
</dbReference>
<evidence type="ECO:0000256" key="3">
    <source>
        <dbReference type="ARBA" id="ARBA00022763"/>
    </source>
</evidence>
<keyword evidence="4" id="KW-0234">DNA repair</keyword>
<dbReference type="CDD" id="cd00056">
    <property type="entry name" value="ENDO3c"/>
    <property type="match status" value="1"/>
</dbReference>
<dbReference type="SMART" id="SM00478">
    <property type="entry name" value="ENDO3c"/>
    <property type="match status" value="1"/>
</dbReference>
<dbReference type="SMART" id="SM01009">
    <property type="entry name" value="AlkA_N"/>
    <property type="match status" value="1"/>
</dbReference>
<reference evidence="7 8" key="1">
    <citation type="submission" date="2019-07" db="EMBL/GenBank/DDBJ databases">
        <title>Whole genome shotgun sequence of Cellulomonas terrae NBRC 100819.</title>
        <authorList>
            <person name="Hosoyama A."/>
            <person name="Uohara A."/>
            <person name="Ohji S."/>
            <person name="Ichikawa N."/>
        </authorList>
    </citation>
    <scope>NUCLEOTIDE SEQUENCE [LARGE SCALE GENOMIC DNA]</scope>
    <source>
        <strain evidence="7 8">NBRC 100819</strain>
    </source>
</reference>
<keyword evidence="3" id="KW-0227">DNA damage</keyword>
<feature type="domain" description="DNA-3-methyladenine glycosylase AlkA N-terminal" evidence="6">
    <location>
        <begin position="4"/>
        <end position="114"/>
    </location>
</feature>
<evidence type="ECO:0000256" key="2">
    <source>
        <dbReference type="ARBA" id="ARBA00012000"/>
    </source>
</evidence>
<proteinExistence type="predicted"/>
<dbReference type="Gene3D" id="1.10.340.30">
    <property type="entry name" value="Hypothetical protein, domain 2"/>
    <property type="match status" value="1"/>
</dbReference>
<keyword evidence="8" id="KW-1185">Reference proteome</keyword>
<dbReference type="GO" id="GO:0006285">
    <property type="term" value="P:base-excision repair, AP site formation"/>
    <property type="evidence" value="ECO:0007669"/>
    <property type="project" value="TreeGrafter"/>
</dbReference>
<comment type="caution">
    <text evidence="7">The sequence shown here is derived from an EMBL/GenBank/DDBJ whole genome shotgun (WGS) entry which is preliminary data.</text>
</comment>
<dbReference type="AlphaFoldDB" id="A0A511JIA4"/>
<dbReference type="SUPFAM" id="SSF55945">
    <property type="entry name" value="TATA-box binding protein-like"/>
    <property type="match status" value="1"/>
</dbReference>
<accession>A0A511JIA4</accession>
<evidence type="ECO:0000313" key="8">
    <source>
        <dbReference type="Proteomes" id="UP000321049"/>
    </source>
</evidence>
<dbReference type="EMBL" id="BJWH01000004">
    <property type="protein sequence ID" value="GEL97569.1"/>
    <property type="molecule type" value="Genomic_DNA"/>
</dbReference>
<sequence>MSASLILRQPFDPAPALASLVAHAVPGVEVVDAGTVTRVVLLGDRPALVAATLGPDRVALRASAGSEADLSALAVAWFGLADDLDAVVGAFADDEVLGPLVRARPRLRILGHPDGFEAAVTTVLGQQVSLAAARTFGGRLAAAYGEPGPGGLTAYPTPERLAAVDPVELQSVVRITHSRARTLHALARACADGLDLRGPGTREHLVALPGIGPWTADYLALRVLGDRDAMPVGDLVLRRALGVGSAADVTRLAERWRPLRAYAAVHLWTSAAYAL</sequence>
<organism evidence="7 8">
    <name type="scientific">Cellulomonas terrae</name>
    <dbReference type="NCBI Taxonomy" id="311234"/>
    <lineage>
        <taxon>Bacteria</taxon>
        <taxon>Bacillati</taxon>
        <taxon>Actinomycetota</taxon>
        <taxon>Actinomycetes</taxon>
        <taxon>Micrococcales</taxon>
        <taxon>Cellulomonadaceae</taxon>
        <taxon>Cellulomonas</taxon>
    </lineage>
</organism>
<evidence type="ECO:0000313" key="7">
    <source>
        <dbReference type="EMBL" id="GEL97569.1"/>
    </source>
</evidence>